<sequence length="112" mass="13062">MGTRIRGCWWRGDGVVVVEDDEHEEKEKQESHEEEENHVEGLWVGLRHLQSWRKVMSGLSSGTQQRPIPSMRHQRTMKNLPTTMMSIRMNVNSFYVNHALQSCKINILTTKS</sequence>
<protein>
    <submittedName>
        <fullName evidence="1">Uncharacterized protein</fullName>
    </submittedName>
</protein>
<evidence type="ECO:0000313" key="1">
    <source>
        <dbReference type="EMBL" id="KAK1421005.1"/>
    </source>
</evidence>
<dbReference type="Proteomes" id="UP001229421">
    <property type="component" value="Unassembled WGS sequence"/>
</dbReference>
<name>A0AAD8NM04_TARER</name>
<organism evidence="1 2">
    <name type="scientific">Tagetes erecta</name>
    <name type="common">African marigold</name>
    <dbReference type="NCBI Taxonomy" id="13708"/>
    <lineage>
        <taxon>Eukaryota</taxon>
        <taxon>Viridiplantae</taxon>
        <taxon>Streptophyta</taxon>
        <taxon>Embryophyta</taxon>
        <taxon>Tracheophyta</taxon>
        <taxon>Spermatophyta</taxon>
        <taxon>Magnoliopsida</taxon>
        <taxon>eudicotyledons</taxon>
        <taxon>Gunneridae</taxon>
        <taxon>Pentapetalae</taxon>
        <taxon>asterids</taxon>
        <taxon>campanulids</taxon>
        <taxon>Asterales</taxon>
        <taxon>Asteraceae</taxon>
        <taxon>Asteroideae</taxon>
        <taxon>Heliantheae alliance</taxon>
        <taxon>Tageteae</taxon>
        <taxon>Tagetes</taxon>
    </lineage>
</organism>
<gene>
    <name evidence="1" type="ORF">QVD17_23035</name>
</gene>
<dbReference type="AlphaFoldDB" id="A0AAD8NM04"/>
<evidence type="ECO:0000313" key="2">
    <source>
        <dbReference type="Proteomes" id="UP001229421"/>
    </source>
</evidence>
<proteinExistence type="predicted"/>
<dbReference type="EMBL" id="JAUHHV010000006">
    <property type="protein sequence ID" value="KAK1421005.1"/>
    <property type="molecule type" value="Genomic_DNA"/>
</dbReference>
<comment type="caution">
    <text evidence="1">The sequence shown here is derived from an EMBL/GenBank/DDBJ whole genome shotgun (WGS) entry which is preliminary data.</text>
</comment>
<keyword evidence="2" id="KW-1185">Reference proteome</keyword>
<accession>A0AAD8NM04</accession>
<reference evidence="1" key="1">
    <citation type="journal article" date="2023" name="bioRxiv">
        <title>Improved chromosome-level genome assembly for marigold (Tagetes erecta).</title>
        <authorList>
            <person name="Jiang F."/>
            <person name="Yuan L."/>
            <person name="Wang S."/>
            <person name="Wang H."/>
            <person name="Xu D."/>
            <person name="Wang A."/>
            <person name="Fan W."/>
        </authorList>
    </citation>
    <scope>NUCLEOTIDE SEQUENCE</scope>
    <source>
        <strain evidence="1">WSJ</strain>
        <tissue evidence="1">Leaf</tissue>
    </source>
</reference>